<name>A0ABR7KFC2_9FIRM</name>
<dbReference type="Proteomes" id="UP000649075">
    <property type="component" value="Unassembled WGS sequence"/>
</dbReference>
<keyword evidence="2" id="KW-1185">Reference proteome</keyword>
<gene>
    <name evidence="1" type="ORF">H8911_01335</name>
</gene>
<accession>A0ABR7KFC2</accession>
<organism evidence="1 2">
    <name type="scientific">Holdemanella hominis</name>
    <dbReference type="NCBI Taxonomy" id="2764327"/>
    <lineage>
        <taxon>Bacteria</taxon>
        <taxon>Bacillati</taxon>
        <taxon>Bacillota</taxon>
        <taxon>Erysipelotrichia</taxon>
        <taxon>Erysipelotrichales</taxon>
        <taxon>Erysipelotrichaceae</taxon>
        <taxon>Holdemanella</taxon>
    </lineage>
</organism>
<reference evidence="1 2" key="1">
    <citation type="submission" date="2020-08" db="EMBL/GenBank/DDBJ databases">
        <authorList>
            <person name="Liu C."/>
            <person name="Sun Q."/>
        </authorList>
    </citation>
    <scope>NUCLEOTIDE SEQUENCE [LARGE SCALE GENOMIC DNA]</scope>
    <source>
        <strain evidence="1 2">L34</strain>
    </source>
</reference>
<evidence type="ECO:0000313" key="2">
    <source>
        <dbReference type="Proteomes" id="UP000649075"/>
    </source>
</evidence>
<protein>
    <submittedName>
        <fullName evidence="1">Uncharacterized protein</fullName>
    </submittedName>
</protein>
<sequence length="93" mass="11053">MEYDETRKEAIKQYRKSLSTSKIKNFVQTENHLFTDITKNRNDFYSNEGINLIVNQFDVEKLKVFLDEFMRCGPNLDVHPTKILHVLNRKTDS</sequence>
<evidence type="ECO:0000313" key="1">
    <source>
        <dbReference type="EMBL" id="MBC6011402.1"/>
    </source>
</evidence>
<comment type="caution">
    <text evidence="1">The sequence shown here is derived from an EMBL/GenBank/DDBJ whole genome shotgun (WGS) entry which is preliminary data.</text>
</comment>
<dbReference type="RefSeq" id="WP_186998447.1">
    <property type="nucleotide sequence ID" value="NZ_JACRWH010000002.1"/>
</dbReference>
<dbReference type="EMBL" id="JACRWH010000002">
    <property type="protein sequence ID" value="MBC6011402.1"/>
    <property type="molecule type" value="Genomic_DNA"/>
</dbReference>
<proteinExistence type="predicted"/>